<accession>A0A6C0DXY5</accession>
<name>A0A6C0DXY5_9ZZZZ</name>
<protein>
    <submittedName>
        <fullName evidence="2">Uncharacterized protein</fullName>
    </submittedName>
</protein>
<reference evidence="2" key="1">
    <citation type="journal article" date="2020" name="Nature">
        <title>Giant virus diversity and host interactions through global metagenomics.</title>
        <authorList>
            <person name="Schulz F."/>
            <person name="Roux S."/>
            <person name="Paez-Espino D."/>
            <person name="Jungbluth S."/>
            <person name="Walsh D.A."/>
            <person name="Denef V.J."/>
            <person name="McMahon K.D."/>
            <person name="Konstantinidis K.T."/>
            <person name="Eloe-Fadrosh E.A."/>
            <person name="Kyrpides N.C."/>
            <person name="Woyke T."/>
        </authorList>
    </citation>
    <scope>NUCLEOTIDE SEQUENCE</scope>
    <source>
        <strain evidence="2">GVMAG-M-3300023174-75</strain>
    </source>
</reference>
<keyword evidence="1" id="KW-0812">Transmembrane</keyword>
<evidence type="ECO:0000313" key="2">
    <source>
        <dbReference type="EMBL" id="QHT21183.1"/>
    </source>
</evidence>
<sequence length="337" mass="37954">MTSANTNFYQFDGCYSRPSFSSFDASLNLSYNNTLVSSVAECQAEAIRVNADFFFMNDISSVSSTNNSSNCYVPKQLSSNLGSIISENTSLQLFTSLFGTTSGTTVSDTCNNMMFRRTPINNPALQKCFKYTLDDQVYAPKNKYAYYKKPVLNERNMQITASLRTRPTSYYASQAKLNELASYKELLYINERNLESSGPLYIAFKNFICSPTREKERLFDTQLANLQSKYTNLINHLDTISTDLSSINLLKADTNNNLMALDARIAIKKQELNNLLGSGGANNGRLSDNVFLTQFKIIENSILLIIMIIACFVYYRTRNFKSITMNAVINTNPPLIK</sequence>
<keyword evidence="1" id="KW-1133">Transmembrane helix</keyword>
<organism evidence="2">
    <name type="scientific">viral metagenome</name>
    <dbReference type="NCBI Taxonomy" id="1070528"/>
    <lineage>
        <taxon>unclassified sequences</taxon>
        <taxon>metagenomes</taxon>
        <taxon>organismal metagenomes</taxon>
    </lineage>
</organism>
<evidence type="ECO:0000256" key="1">
    <source>
        <dbReference type="SAM" id="Phobius"/>
    </source>
</evidence>
<proteinExistence type="predicted"/>
<dbReference type="EMBL" id="MN739687">
    <property type="protein sequence ID" value="QHT21183.1"/>
    <property type="molecule type" value="Genomic_DNA"/>
</dbReference>
<feature type="transmembrane region" description="Helical" evidence="1">
    <location>
        <begin position="297"/>
        <end position="315"/>
    </location>
</feature>
<dbReference type="AlphaFoldDB" id="A0A6C0DXY5"/>
<keyword evidence="1" id="KW-0472">Membrane</keyword>